<evidence type="ECO:0000256" key="12">
    <source>
        <dbReference type="RuleBase" id="RU004462"/>
    </source>
</evidence>
<feature type="binding site" description="in other chain" evidence="10">
    <location>
        <begin position="164"/>
        <end position="166"/>
    </location>
    <ligand>
        <name>ATP</name>
        <dbReference type="ChEBI" id="CHEBI:30616"/>
        <note>ligand shared between two neighboring subunits</note>
    </ligand>
</feature>
<dbReference type="RefSeq" id="WP_172272750.1">
    <property type="nucleotide sequence ID" value="NZ_CASGMU010000001.1"/>
</dbReference>
<feature type="binding site" evidence="10">
    <location>
        <position position="278"/>
    </location>
    <ligand>
        <name>ATP</name>
        <dbReference type="ChEBI" id="CHEBI:30616"/>
        <note>ligand shared between two neighboring subunits</note>
    </ligand>
</feature>
<feature type="domain" description="S-adenosylmethionine synthetase C-terminal" evidence="15">
    <location>
        <begin position="245"/>
        <end position="378"/>
    </location>
</feature>
<feature type="domain" description="S-adenosylmethionine synthetase N-terminal" evidence="13">
    <location>
        <begin position="3"/>
        <end position="99"/>
    </location>
</feature>
<dbReference type="GO" id="GO:0004478">
    <property type="term" value="F:methionine adenosyltransferase activity"/>
    <property type="evidence" value="ECO:0007669"/>
    <property type="project" value="UniProtKB-EC"/>
</dbReference>
<comment type="pathway">
    <text evidence="1 10">Amino-acid biosynthesis; S-adenosyl-L-methionine biosynthesis; S-adenosyl-L-methionine from L-methionine: step 1/1.</text>
</comment>
<comment type="similarity">
    <text evidence="2 10 12">Belongs to the AdoMet synthase family.</text>
</comment>
<feature type="binding site" description="in other chain" evidence="10">
    <location>
        <begin position="257"/>
        <end position="258"/>
    </location>
    <ligand>
        <name>ATP</name>
        <dbReference type="ChEBI" id="CHEBI:30616"/>
        <note>ligand shared between two neighboring subunits</note>
    </ligand>
</feature>
<reference evidence="16 17" key="1">
    <citation type="submission" date="2020-05" db="EMBL/GenBank/DDBJ databases">
        <title>Distinct polysaccharide utilization as determinants for interspecies competition between intestinal Prevotella spp.</title>
        <authorList>
            <person name="Galvez E.J.C."/>
            <person name="Iljazovic A."/>
            <person name="Strowig T."/>
        </authorList>
    </citation>
    <scope>NUCLEOTIDE SEQUENCE [LARGE SCALE GENOMIC DNA]</scope>
    <source>
        <strain evidence="16 17">PMUR</strain>
    </source>
</reference>
<feature type="binding site" description="in other chain" evidence="10">
    <location>
        <begin position="242"/>
        <end position="243"/>
    </location>
    <ligand>
        <name>ATP</name>
        <dbReference type="ChEBI" id="CHEBI:30616"/>
        <note>ligand shared between two neighboring subunits</note>
    </ligand>
</feature>
<evidence type="ECO:0000256" key="7">
    <source>
        <dbReference type="ARBA" id="ARBA00022840"/>
    </source>
</evidence>
<dbReference type="CDD" id="cd18079">
    <property type="entry name" value="S-AdoMet_synt"/>
    <property type="match status" value="1"/>
</dbReference>
<feature type="binding site" evidence="10">
    <location>
        <position position="251"/>
    </location>
    <ligand>
        <name>L-methionine</name>
        <dbReference type="ChEBI" id="CHEBI:57844"/>
        <note>ligand shared between two neighboring subunits</note>
    </ligand>
</feature>
<comment type="catalytic activity">
    <reaction evidence="10">
        <text>L-methionine + ATP + H2O = S-adenosyl-L-methionine + phosphate + diphosphate</text>
        <dbReference type="Rhea" id="RHEA:21080"/>
        <dbReference type="ChEBI" id="CHEBI:15377"/>
        <dbReference type="ChEBI" id="CHEBI:30616"/>
        <dbReference type="ChEBI" id="CHEBI:33019"/>
        <dbReference type="ChEBI" id="CHEBI:43474"/>
        <dbReference type="ChEBI" id="CHEBI:57844"/>
        <dbReference type="ChEBI" id="CHEBI:59789"/>
        <dbReference type="EC" id="2.5.1.6"/>
    </reaction>
</comment>
<evidence type="ECO:0000256" key="2">
    <source>
        <dbReference type="ARBA" id="ARBA00009685"/>
    </source>
</evidence>
<dbReference type="EC" id="2.5.1.6" evidence="10"/>
<evidence type="ECO:0000259" key="14">
    <source>
        <dbReference type="Pfam" id="PF02772"/>
    </source>
</evidence>
<dbReference type="InterPro" id="IPR022628">
    <property type="entry name" value="S-AdoMet_synt_N"/>
</dbReference>
<keyword evidence="7 10" id="KW-0067">ATP-binding</keyword>
<dbReference type="SUPFAM" id="SSF55973">
    <property type="entry name" value="S-adenosylmethionine synthetase"/>
    <property type="match status" value="3"/>
</dbReference>
<comment type="cofactor">
    <cofactor evidence="10">
        <name>Mg(2+)</name>
        <dbReference type="ChEBI" id="CHEBI:18420"/>
    </cofactor>
    <text evidence="10">Binds 2 divalent ions per subunit.</text>
</comment>
<keyword evidence="10" id="KW-0963">Cytoplasm</keyword>
<proteinExistence type="inferred from homology"/>
<dbReference type="InterPro" id="IPR022629">
    <property type="entry name" value="S-AdoMet_synt_central"/>
</dbReference>
<feature type="binding site" description="in other chain" evidence="10">
    <location>
        <position position="55"/>
    </location>
    <ligand>
        <name>L-methionine</name>
        <dbReference type="ChEBI" id="CHEBI:57844"/>
        <note>ligand shared between two neighboring subunits</note>
    </ligand>
</feature>
<dbReference type="PIRSF" id="PIRSF000497">
    <property type="entry name" value="MAT"/>
    <property type="match status" value="1"/>
</dbReference>
<keyword evidence="17" id="KW-1185">Reference proteome</keyword>
<protein>
    <recommendedName>
        <fullName evidence="10">S-adenosylmethionine synthase</fullName>
        <shortName evidence="10">AdoMet synthase</shortName>
        <ecNumber evidence="10">2.5.1.6</ecNumber>
    </recommendedName>
    <alternativeName>
        <fullName evidence="10">MAT</fullName>
    </alternativeName>
    <alternativeName>
        <fullName evidence="10">Methionine adenosyltransferase</fullName>
    </alternativeName>
</protein>
<dbReference type="Pfam" id="PF00438">
    <property type="entry name" value="S-AdoMet_synt_N"/>
    <property type="match status" value="1"/>
</dbReference>
<evidence type="ECO:0000256" key="4">
    <source>
        <dbReference type="ARBA" id="ARBA00022679"/>
    </source>
</evidence>
<keyword evidence="9 10" id="KW-0630">Potassium</keyword>
<comment type="subunit">
    <text evidence="10">Homotetramer; dimer of dimers.</text>
</comment>
<keyword evidence="5 10" id="KW-0479">Metal-binding</keyword>
<accession>A0ABX2AIZ0</accession>
<name>A0ABX2AIZ0_9BACT</name>
<dbReference type="NCBIfam" id="TIGR01034">
    <property type="entry name" value="metK"/>
    <property type="match status" value="1"/>
</dbReference>
<dbReference type="InterPro" id="IPR022631">
    <property type="entry name" value="ADOMET_SYNTHASE_CS"/>
</dbReference>
<feature type="binding site" evidence="10">
    <location>
        <position position="274"/>
    </location>
    <ligand>
        <name>ATP</name>
        <dbReference type="ChEBI" id="CHEBI:30616"/>
        <note>ligand shared between two neighboring subunits</note>
    </ligand>
</feature>
<dbReference type="Proteomes" id="UP000714420">
    <property type="component" value="Unassembled WGS sequence"/>
</dbReference>
<evidence type="ECO:0000256" key="1">
    <source>
        <dbReference type="ARBA" id="ARBA00005224"/>
    </source>
</evidence>
<dbReference type="InterPro" id="IPR022636">
    <property type="entry name" value="S-AdoMet_synthetase_sfam"/>
</dbReference>
<feature type="binding site" evidence="10">
    <location>
        <position position="16"/>
    </location>
    <ligand>
        <name>Mg(2+)</name>
        <dbReference type="ChEBI" id="CHEBI:18420"/>
    </ligand>
</feature>
<dbReference type="PANTHER" id="PTHR11964">
    <property type="entry name" value="S-ADENOSYLMETHIONINE SYNTHETASE"/>
    <property type="match status" value="1"/>
</dbReference>
<keyword evidence="4 10" id="KW-0808">Transferase</keyword>
<organism evidence="16 17">
    <name type="scientific">Xylanibacter muris</name>
    <dbReference type="NCBI Taxonomy" id="2736290"/>
    <lineage>
        <taxon>Bacteria</taxon>
        <taxon>Pseudomonadati</taxon>
        <taxon>Bacteroidota</taxon>
        <taxon>Bacteroidia</taxon>
        <taxon>Bacteroidales</taxon>
        <taxon>Prevotellaceae</taxon>
        <taxon>Xylanibacter</taxon>
    </lineage>
</organism>
<evidence type="ECO:0000256" key="9">
    <source>
        <dbReference type="ARBA" id="ARBA00022958"/>
    </source>
</evidence>
<keyword evidence="8 10" id="KW-0460">Magnesium</keyword>
<dbReference type="Gene3D" id="3.30.300.10">
    <property type="match status" value="3"/>
</dbReference>
<evidence type="ECO:0000256" key="6">
    <source>
        <dbReference type="ARBA" id="ARBA00022741"/>
    </source>
</evidence>
<gene>
    <name evidence="10" type="primary">metK</name>
    <name evidence="16" type="ORF">HPS56_01515</name>
</gene>
<feature type="binding site" evidence="10">
    <location>
        <position position="42"/>
    </location>
    <ligand>
        <name>K(+)</name>
        <dbReference type="ChEBI" id="CHEBI:29103"/>
    </ligand>
</feature>
<feature type="binding site" description="in other chain" evidence="10">
    <location>
        <position position="282"/>
    </location>
    <ligand>
        <name>L-methionine</name>
        <dbReference type="ChEBI" id="CHEBI:57844"/>
        <note>ligand shared between two neighboring subunits</note>
    </ligand>
</feature>
<dbReference type="InterPro" id="IPR022630">
    <property type="entry name" value="S-AdoMet_synt_C"/>
</dbReference>
<dbReference type="PROSITE" id="PS00377">
    <property type="entry name" value="ADOMET_SYNTHASE_2"/>
    <property type="match status" value="1"/>
</dbReference>
<evidence type="ECO:0000313" key="17">
    <source>
        <dbReference type="Proteomes" id="UP000714420"/>
    </source>
</evidence>
<sequence>MSYLFSSESVSEGHPDKVADQISDAILDQFLAYDEKARVACETFVTTGQVVIMGEVHSEQYIDLQTIARRTIKRIGYTKAEYQFDGNSCGILSAIHEQSDDINRGVDNGTDDDQGAGDQGMMFGYATNETENYMPVSLDLAHQIMIVLAEIRKEGKVMTYLRPDSKSQVTVQYSDNGVPERIDTIVVSTQHDEFDTDEAMQAKIREDVINILMPKVRERIHSKAVLDLFGDDIKYYVNPTGKFVIGGPHGDTGLTGRKIIVDTYGGKGAHGGGAFSGKDSSKVDRSAAYAARHIAKNMVAAGVADEMLVQISYAIGVARPMNIYVNTYGRGKVNMTDGEIADKIGEMFDLRPKAIERDLKLRQPIYTETAAYGHMGRQPETVKKTFTSHYHETKIMEVELFTWEKLDRVDDIRQAFGI</sequence>
<dbReference type="Pfam" id="PF02772">
    <property type="entry name" value="S-AdoMet_synt_M"/>
    <property type="match status" value="1"/>
</dbReference>
<evidence type="ECO:0000256" key="3">
    <source>
        <dbReference type="ARBA" id="ARBA00022563"/>
    </source>
</evidence>
<dbReference type="EMBL" id="JABKKF010000001">
    <property type="protein sequence ID" value="NPD91051.1"/>
    <property type="molecule type" value="Genomic_DNA"/>
</dbReference>
<feature type="binding site" evidence="10">
    <location>
        <position position="251"/>
    </location>
    <ligand>
        <name>ATP</name>
        <dbReference type="ChEBI" id="CHEBI:30616"/>
        <note>ligand shared between two neighboring subunits</note>
    </ligand>
</feature>
<feature type="binding site" description="in other chain" evidence="10">
    <location>
        <position position="14"/>
    </location>
    <ligand>
        <name>ATP</name>
        <dbReference type="ChEBI" id="CHEBI:30616"/>
        <note>ligand shared between two neighboring subunits</note>
    </ligand>
</feature>
<feature type="domain" description="S-adenosylmethionine synthetase central" evidence="14">
    <location>
        <begin position="113"/>
        <end position="243"/>
    </location>
</feature>
<comment type="subcellular location">
    <subcellularLocation>
        <location evidence="10 11">Cytoplasm</location>
    </subcellularLocation>
</comment>
<comment type="function">
    <text evidence="10">Catalyzes the formation of S-adenosylmethionine (AdoMet) from methionine and ATP. The overall synthetic reaction is composed of two sequential steps, AdoMet formation and the subsequent tripolyphosphate hydrolysis which occurs prior to release of AdoMet from the enzyme.</text>
</comment>
<evidence type="ECO:0000259" key="15">
    <source>
        <dbReference type="Pfam" id="PF02773"/>
    </source>
</evidence>
<dbReference type="Pfam" id="PF02773">
    <property type="entry name" value="S-AdoMet_synt_C"/>
    <property type="match status" value="1"/>
</dbReference>
<evidence type="ECO:0000256" key="5">
    <source>
        <dbReference type="ARBA" id="ARBA00022723"/>
    </source>
</evidence>
<comment type="cofactor">
    <cofactor evidence="10">
        <name>K(+)</name>
        <dbReference type="ChEBI" id="CHEBI:29103"/>
    </cofactor>
    <text evidence="10">Binds 1 potassium ion per subunit.</text>
</comment>
<dbReference type="PROSITE" id="PS00376">
    <property type="entry name" value="ADOMET_SYNTHASE_1"/>
    <property type="match status" value="1"/>
</dbReference>
<evidence type="ECO:0000259" key="13">
    <source>
        <dbReference type="Pfam" id="PF00438"/>
    </source>
</evidence>
<feature type="region of interest" description="Flexible loop" evidence="10">
    <location>
        <begin position="98"/>
        <end position="108"/>
    </location>
</feature>
<evidence type="ECO:0000256" key="10">
    <source>
        <dbReference type="HAMAP-Rule" id="MF_00086"/>
    </source>
</evidence>
<comment type="caution">
    <text evidence="16">The sequence shown here is derived from an EMBL/GenBank/DDBJ whole genome shotgun (WGS) entry which is preliminary data.</text>
</comment>
<keyword evidence="6 10" id="KW-0547">Nucleotide-binding</keyword>
<evidence type="ECO:0000256" key="11">
    <source>
        <dbReference type="RuleBase" id="RU000542"/>
    </source>
</evidence>
<dbReference type="InterPro" id="IPR002133">
    <property type="entry name" value="S-AdoMet_synthetase"/>
</dbReference>
<keyword evidence="3 10" id="KW-0554">One-carbon metabolism</keyword>
<evidence type="ECO:0000256" key="8">
    <source>
        <dbReference type="ARBA" id="ARBA00022842"/>
    </source>
</evidence>
<evidence type="ECO:0000313" key="16">
    <source>
        <dbReference type="EMBL" id="NPD91051.1"/>
    </source>
</evidence>
<dbReference type="HAMAP" id="MF_00086">
    <property type="entry name" value="S_AdoMet_synth1"/>
    <property type="match status" value="1"/>
</dbReference>
<feature type="binding site" description="in other chain" evidence="10">
    <location>
        <position position="98"/>
    </location>
    <ligand>
        <name>L-methionine</name>
        <dbReference type="ChEBI" id="CHEBI:57844"/>
        <note>ligand shared between two neighboring subunits</note>
    </ligand>
</feature>